<evidence type="ECO:0008006" key="3">
    <source>
        <dbReference type="Google" id="ProtNLM"/>
    </source>
</evidence>
<name>A0ABT1H4S7_9NOCA</name>
<dbReference type="Proteomes" id="UP001205740">
    <property type="component" value="Unassembled WGS sequence"/>
</dbReference>
<evidence type="ECO:0000313" key="1">
    <source>
        <dbReference type="EMBL" id="MCP2162239.1"/>
    </source>
</evidence>
<sequence length="91" mass="9843">MCLLQAMHGLAVLLFPAVLMLFALAMERMENGVDQNSVHREEVEEFLAGAATPDALPTPADDELAGRRDTIEFDVPSSFGHAVEVPVHRAG</sequence>
<gene>
    <name evidence="1" type="ORF">LX12_003443</name>
</gene>
<accession>A0ABT1H4S7</accession>
<keyword evidence="2" id="KW-1185">Reference proteome</keyword>
<reference evidence="1 2" key="1">
    <citation type="submission" date="2022-06" db="EMBL/GenBank/DDBJ databases">
        <title>Genomic Encyclopedia of Archaeal and Bacterial Type Strains, Phase II (KMG-II): from individual species to whole genera.</title>
        <authorList>
            <person name="Goeker M."/>
        </authorList>
    </citation>
    <scope>NUCLEOTIDE SEQUENCE [LARGE SCALE GENOMIC DNA]</scope>
    <source>
        <strain evidence="1 2">DSM 45037</strain>
    </source>
</reference>
<evidence type="ECO:0000313" key="2">
    <source>
        <dbReference type="Proteomes" id="UP001205740"/>
    </source>
</evidence>
<comment type="caution">
    <text evidence="1">The sequence shown here is derived from an EMBL/GenBank/DDBJ whole genome shotgun (WGS) entry which is preliminary data.</text>
</comment>
<dbReference type="EMBL" id="JAMTCG010000006">
    <property type="protein sequence ID" value="MCP2162239.1"/>
    <property type="molecule type" value="Genomic_DNA"/>
</dbReference>
<proteinExistence type="predicted"/>
<organism evidence="1 2">
    <name type="scientific">Williamsia serinedens</name>
    <dbReference type="NCBI Taxonomy" id="391736"/>
    <lineage>
        <taxon>Bacteria</taxon>
        <taxon>Bacillati</taxon>
        <taxon>Actinomycetota</taxon>
        <taxon>Actinomycetes</taxon>
        <taxon>Mycobacteriales</taxon>
        <taxon>Nocardiaceae</taxon>
        <taxon>Williamsia</taxon>
    </lineage>
</organism>
<protein>
    <recommendedName>
        <fullName evidence="3">Secreted protein</fullName>
    </recommendedName>
</protein>